<comment type="caution">
    <text evidence="1">The sequence shown here is derived from an EMBL/GenBank/DDBJ whole genome shotgun (WGS) entry which is preliminary data.</text>
</comment>
<gene>
    <name evidence="1" type="ORF">L618_002200000420</name>
</gene>
<reference evidence="1 2" key="1">
    <citation type="submission" date="2019-07" db="EMBL/GenBank/DDBJ databases">
        <title>Genome sequencing of lignin-degrading bacterial isolates.</title>
        <authorList>
            <person name="Gladden J."/>
        </authorList>
    </citation>
    <scope>NUCLEOTIDE SEQUENCE [LARGE SCALE GENOMIC DNA]</scope>
    <source>
        <strain evidence="1 2">J45</strain>
    </source>
</reference>
<accession>A0A562E3I6</accession>
<evidence type="ECO:0000313" key="2">
    <source>
        <dbReference type="Proteomes" id="UP000317573"/>
    </source>
</evidence>
<dbReference type="AlphaFoldDB" id="A0A562E3I6"/>
<evidence type="ECO:0008006" key="3">
    <source>
        <dbReference type="Google" id="ProtNLM"/>
    </source>
</evidence>
<proteinExistence type="predicted"/>
<sequence length="68" mass="7276">MVEMGPGPMPDIAVLSGADGRFAVDTPYRGPYALMIYADEFRPAHLTADVSNPEDSVEVAVELHADSL</sequence>
<evidence type="ECO:0000313" key="1">
    <source>
        <dbReference type="EMBL" id="TWH16632.1"/>
    </source>
</evidence>
<name>A0A562E3I6_RHORH</name>
<dbReference type="EMBL" id="VLJT01000020">
    <property type="protein sequence ID" value="TWH16632.1"/>
    <property type="molecule type" value="Genomic_DNA"/>
</dbReference>
<protein>
    <recommendedName>
        <fullName evidence="3">Carboxypeptidase regulatory-like domain-containing protein</fullName>
    </recommendedName>
</protein>
<organism evidence="1 2">
    <name type="scientific">Rhodococcus rhodochrous J45</name>
    <dbReference type="NCBI Taxonomy" id="935266"/>
    <lineage>
        <taxon>Bacteria</taxon>
        <taxon>Bacillati</taxon>
        <taxon>Actinomycetota</taxon>
        <taxon>Actinomycetes</taxon>
        <taxon>Mycobacteriales</taxon>
        <taxon>Nocardiaceae</taxon>
        <taxon>Rhodococcus</taxon>
    </lineage>
</organism>
<dbReference type="Proteomes" id="UP000317573">
    <property type="component" value="Unassembled WGS sequence"/>
</dbReference>